<protein>
    <recommendedName>
        <fullName evidence="3">Sensory transduction regulator</fullName>
    </recommendedName>
</protein>
<keyword evidence="2" id="KW-1185">Reference proteome</keyword>
<comment type="caution">
    <text evidence="1">The sequence shown here is derived from an EMBL/GenBank/DDBJ whole genome shotgun (WGS) entry which is preliminary data.</text>
</comment>
<dbReference type="EMBL" id="BAABIA010000013">
    <property type="protein sequence ID" value="GAA5149348.1"/>
    <property type="molecule type" value="Genomic_DNA"/>
</dbReference>
<sequence>MSTPTTGLGRLAAILTTESDEPVIHTPAQPGVSVETVAVVADVWQGEQIITLSFTSLTELLATQGYSPQEPTVVELLHGSALLPFQIPAERMPDFMQAVFIINRLLPVCSYGLDVEQGVCYLQCGLLTSPPDLPPEIAIDAVGHAVTAIQQYAPYLVAIAAGSTTLAQFRAHLKSRHILPPPLPIVTQEMPLP</sequence>
<dbReference type="RefSeq" id="WP_345738861.1">
    <property type="nucleotide sequence ID" value="NZ_BAABIA010000013.1"/>
</dbReference>
<gene>
    <name evidence="1" type="ORF">GCM10023213_46920</name>
</gene>
<organism evidence="1 2">
    <name type="scientific">Prosthecobacter algae</name>
    <dbReference type="NCBI Taxonomy" id="1144682"/>
    <lineage>
        <taxon>Bacteria</taxon>
        <taxon>Pseudomonadati</taxon>
        <taxon>Verrucomicrobiota</taxon>
        <taxon>Verrucomicrobiia</taxon>
        <taxon>Verrucomicrobiales</taxon>
        <taxon>Verrucomicrobiaceae</taxon>
        <taxon>Prosthecobacter</taxon>
    </lineage>
</organism>
<dbReference type="Proteomes" id="UP001499852">
    <property type="component" value="Unassembled WGS sequence"/>
</dbReference>
<name>A0ABP9PN59_9BACT</name>
<evidence type="ECO:0000313" key="1">
    <source>
        <dbReference type="EMBL" id="GAA5149348.1"/>
    </source>
</evidence>
<evidence type="ECO:0008006" key="3">
    <source>
        <dbReference type="Google" id="ProtNLM"/>
    </source>
</evidence>
<accession>A0ABP9PN59</accession>
<proteinExistence type="predicted"/>
<reference evidence="2" key="1">
    <citation type="journal article" date="2019" name="Int. J. Syst. Evol. Microbiol.">
        <title>The Global Catalogue of Microorganisms (GCM) 10K type strain sequencing project: providing services to taxonomists for standard genome sequencing and annotation.</title>
        <authorList>
            <consortium name="The Broad Institute Genomics Platform"/>
            <consortium name="The Broad Institute Genome Sequencing Center for Infectious Disease"/>
            <person name="Wu L."/>
            <person name="Ma J."/>
        </authorList>
    </citation>
    <scope>NUCLEOTIDE SEQUENCE [LARGE SCALE GENOMIC DNA]</scope>
    <source>
        <strain evidence="2">JCM 18053</strain>
    </source>
</reference>
<evidence type="ECO:0000313" key="2">
    <source>
        <dbReference type="Proteomes" id="UP001499852"/>
    </source>
</evidence>